<dbReference type="InterPro" id="IPR036236">
    <property type="entry name" value="Znf_C2H2_sf"/>
</dbReference>
<dbReference type="InterPro" id="IPR011011">
    <property type="entry name" value="Znf_FYVE_PHD"/>
</dbReference>
<dbReference type="InterPro" id="IPR001965">
    <property type="entry name" value="Znf_PHD"/>
</dbReference>
<dbReference type="Gene3D" id="3.30.160.60">
    <property type="entry name" value="Classic Zinc Finger"/>
    <property type="match status" value="1"/>
</dbReference>
<dbReference type="EMBL" id="HBUF01239646">
    <property type="protein sequence ID" value="CAG6676404.1"/>
    <property type="molecule type" value="Transcribed_RNA"/>
</dbReference>
<feature type="compositionally biased region" description="Low complexity" evidence="6">
    <location>
        <begin position="1551"/>
        <end position="1565"/>
    </location>
</feature>
<dbReference type="InterPro" id="IPR013087">
    <property type="entry name" value="Znf_C2H2_type"/>
</dbReference>
<evidence type="ECO:0000256" key="2">
    <source>
        <dbReference type="ARBA" id="ARBA00022771"/>
    </source>
</evidence>
<feature type="domain" description="C2H2-type" evidence="8">
    <location>
        <begin position="815"/>
        <end position="844"/>
    </location>
</feature>
<evidence type="ECO:0000256" key="4">
    <source>
        <dbReference type="PROSITE-ProRule" id="PRU00042"/>
    </source>
</evidence>
<keyword evidence="3" id="KW-0862">Zinc</keyword>
<keyword evidence="5" id="KW-0472">Membrane</keyword>
<protein>
    <recommendedName>
        <fullName evidence="5">Pecanex-like protein</fullName>
    </recommendedName>
</protein>
<dbReference type="CDD" id="cd15505">
    <property type="entry name" value="PHD_ING"/>
    <property type="match status" value="1"/>
</dbReference>
<feature type="compositionally biased region" description="Polar residues" evidence="6">
    <location>
        <begin position="1259"/>
        <end position="1278"/>
    </location>
</feature>
<feature type="region of interest" description="Disordered" evidence="6">
    <location>
        <begin position="329"/>
        <end position="379"/>
    </location>
</feature>
<dbReference type="SUPFAM" id="SSF57667">
    <property type="entry name" value="beta-beta-alpha zinc fingers"/>
    <property type="match status" value="1"/>
</dbReference>
<feature type="compositionally biased region" description="Basic and acidic residues" evidence="6">
    <location>
        <begin position="256"/>
        <end position="266"/>
    </location>
</feature>
<feature type="compositionally biased region" description="Basic and acidic residues" evidence="6">
    <location>
        <begin position="1123"/>
        <end position="1135"/>
    </location>
</feature>
<dbReference type="SUPFAM" id="SSF57903">
    <property type="entry name" value="FYVE/PHD zinc finger"/>
    <property type="match status" value="1"/>
</dbReference>
<evidence type="ECO:0000313" key="9">
    <source>
        <dbReference type="EMBL" id="CAG6676406.1"/>
    </source>
</evidence>
<keyword evidence="1" id="KW-0479">Metal-binding</keyword>
<feature type="compositionally biased region" description="Acidic residues" evidence="6">
    <location>
        <begin position="412"/>
        <end position="426"/>
    </location>
</feature>
<evidence type="ECO:0000256" key="6">
    <source>
        <dbReference type="SAM" id="MobiDB-lite"/>
    </source>
</evidence>
<name>A0A8D8T040_9HEMI</name>
<feature type="transmembrane region" description="Helical" evidence="5">
    <location>
        <begin position="34"/>
        <end position="53"/>
    </location>
</feature>
<feature type="compositionally biased region" description="Basic and acidic residues" evidence="6">
    <location>
        <begin position="202"/>
        <end position="218"/>
    </location>
</feature>
<evidence type="ECO:0000256" key="5">
    <source>
        <dbReference type="RuleBase" id="RU367089"/>
    </source>
</evidence>
<feature type="compositionally biased region" description="Basic and acidic residues" evidence="6">
    <location>
        <begin position="1234"/>
        <end position="1244"/>
    </location>
</feature>
<feature type="domain" description="PHD-type" evidence="7">
    <location>
        <begin position="1587"/>
        <end position="1638"/>
    </location>
</feature>
<keyword evidence="5" id="KW-1133">Transmembrane helix</keyword>
<sequence>MGSQTLDILRQGIWASLTGGWYYDPYKNILCNTFHLYIWLLLFCFPLVIYFYINIVSIYIWTGYVLVVSTIIGVIKIMNLKLHQLFDTTECILEDNTSGGALSATSGMTNNSRFLQALNSNDTNNNSAGRSVNEIPEVIELEDLKSPEDAGEGDESLQYSESSKTAVPGGTSANYKVDVHRKNSTSNDEASGEEFKGTLSENHQHHSETSIRKENGGKDEEDGMEKVSPGTSEEFEACSGVTGVKGKGRHKTGGVDTDRALRKKGEQRSNSIDVFFSNQQKREEAEEYLKTIPSNSTTSSAFELSNRPERTLTGQGKGLVFWNNNANQWRNHVENPDPGVQPSTSSSGNIHKKDLPRDFSSFHSSASGSGVNKHNKRLNKTSGGSEIVVYPIVEKNEATTGGRFHVHRVDNEFDNEDNEEEEEEEKEFSTEHDESMEGTTSAERGDESVTGEMEDKEEAEKIETESEDRVKLVERNNDEKASLLKEELLKKCEKLFAGVDQLPEEEQETEPAIPLASEDIQPMALSLDERLENLNIRVVIKECVRTSCSICVYCYHATRIIVNGKQLALHILAEHRYTPVKNDTSDDLIQFIKNNLNELENEFFSSETFDPTDKECFKPFDNVYYCLQCAFTSKHQRELTSHKRKMHPKTSQICLLCKQIFLNQSELLFHYCAGENNPNPQANIYWCGICGLDKIPSTFRLMVHLRKKHNTCNVCLEACANEGKLLQHMLKHKIIHMCYKCNISYRNKQDITKHLFWKHGTESIVCKKCLQKRWSHVYHFCQPPARFTCDECNLMFKKSVSLKVHKRLHQGIYPYECSEEGCSEKFISQKLLEKHSQWHREPPKPITPPPETKNESQSSEPHIDVCNVDDGPNPVQDLKTSSKKKKKKSKFDLNNMNLPPLNLSESESDSSDDDGPSGSPTTVKDTPLFAEEAPTKLSETPTESAALEADTGDSVKTDVPQPLSEDKPAGVTTSLSVTDEPKTEDGLDTDLISKSDNPVGPPSTVDMPDLTAELSKPSTGDPVESISTKEPQTSLPPLEDETLKTSLPPVVKEPLKTSLPPVEEEPLKTSVPPEEELLKASLPPVEEPPPVPDIVPDVWDQFKSFTQSLNVYRHVEEEHDYHVVYERTQEEEKPQEVASIPNTDGGHDGSLRENETGVEKTTAQEDGEQDKPHDHSIDTTLNKTTSDDNDSSSDSSSSSSCGSQCGSNCSCSSSSSSSSSSSDDSSSDSDSSDPDNRKKQEEKRAAKKARKKVKKHASHNTSDEVNVTIENSPRQTGGSPERDIDVDGSHHEVIPPPLPPPINESDLETDVSSSDEEFYDENPQLSAPNAAAVPKLDETPPQSQSPSSTAMPLPVPSIPSPPADIHYPQPYSHSVIPTTPARTPSRTPKKRKRPRMRNVPTSTPKASAPAFKTSFKHPFMRPSPAFETKKPMQPLMMSSTPTRAPDTLTDDNTRSSKRKRKQNRFYGYSDDEDDNVDYDNDESEEFSLVKHPPLKKKLLWKPPLSMSFNDKIPALPPASPPPPSYDNKIRFENPFRKMSTDYEAPSADYGSAPSVSSPAPSSSSSDSEDPVAPPRNYSPPPVTAPVPLYCYCRCPYDEVSEMIACDGDDCEIEWYHFECVNILVPPKGKWYCPQCRPKYQPF</sequence>
<dbReference type="EMBL" id="HBUF01239648">
    <property type="protein sequence ID" value="CAG6676406.1"/>
    <property type="molecule type" value="Transcribed_RNA"/>
</dbReference>
<feature type="compositionally biased region" description="Polar residues" evidence="6">
    <location>
        <begin position="1025"/>
        <end position="1035"/>
    </location>
</feature>
<dbReference type="PROSITE" id="PS01359">
    <property type="entry name" value="ZF_PHD_1"/>
    <property type="match status" value="1"/>
</dbReference>
<dbReference type="GO" id="GO:0005783">
    <property type="term" value="C:endoplasmic reticulum"/>
    <property type="evidence" value="ECO:0007669"/>
    <property type="project" value="TreeGrafter"/>
</dbReference>
<accession>A0A8D8T040</accession>
<feature type="compositionally biased region" description="Basic and acidic residues" evidence="6">
    <location>
        <begin position="458"/>
        <end position="470"/>
    </location>
</feature>
<dbReference type="PANTHER" id="PTHR12372">
    <property type="entry name" value="PECANEX"/>
    <property type="match status" value="1"/>
</dbReference>
<dbReference type="PROSITE" id="PS50157">
    <property type="entry name" value="ZINC_FINGER_C2H2_2"/>
    <property type="match status" value="2"/>
</dbReference>
<feature type="compositionally biased region" description="Low complexity" evidence="6">
    <location>
        <begin position="1377"/>
        <end position="1386"/>
    </location>
</feature>
<dbReference type="Gene3D" id="3.30.40.10">
    <property type="entry name" value="Zinc/RING finger domain, C3HC4 (zinc finger)"/>
    <property type="match status" value="1"/>
</dbReference>
<feature type="compositionally biased region" description="Low complexity" evidence="6">
    <location>
        <begin position="359"/>
        <end position="370"/>
    </location>
</feature>
<dbReference type="EMBL" id="HBUF01239647">
    <property type="protein sequence ID" value="CAG6676405.1"/>
    <property type="molecule type" value="Transcribed_RNA"/>
</dbReference>
<dbReference type="GO" id="GO:0016020">
    <property type="term" value="C:membrane"/>
    <property type="evidence" value="ECO:0007669"/>
    <property type="project" value="UniProtKB-SubCell"/>
</dbReference>
<feature type="region of interest" description="Disordered" evidence="6">
    <location>
        <begin position="1123"/>
        <end position="1492"/>
    </location>
</feature>
<comment type="similarity">
    <text evidence="5">Belongs to the pecanex family.</text>
</comment>
<feature type="compositionally biased region" description="Pro residues" evidence="6">
    <location>
        <begin position="1353"/>
        <end position="1362"/>
    </location>
</feature>
<organism evidence="9">
    <name type="scientific">Cacopsylla melanoneura</name>
    <dbReference type="NCBI Taxonomy" id="428564"/>
    <lineage>
        <taxon>Eukaryota</taxon>
        <taxon>Metazoa</taxon>
        <taxon>Ecdysozoa</taxon>
        <taxon>Arthropoda</taxon>
        <taxon>Hexapoda</taxon>
        <taxon>Insecta</taxon>
        <taxon>Pterygota</taxon>
        <taxon>Neoptera</taxon>
        <taxon>Paraneoptera</taxon>
        <taxon>Hemiptera</taxon>
        <taxon>Sternorrhyncha</taxon>
        <taxon>Psylloidea</taxon>
        <taxon>Psyllidae</taxon>
        <taxon>Psyllinae</taxon>
        <taxon>Cacopsylla</taxon>
    </lineage>
</organism>
<feature type="compositionally biased region" description="Basic residues" evidence="6">
    <location>
        <begin position="1387"/>
        <end position="1396"/>
    </location>
</feature>
<feature type="compositionally biased region" description="Pro residues" evidence="6">
    <location>
        <begin position="1514"/>
        <end position="1524"/>
    </location>
</feature>
<evidence type="ECO:0000256" key="1">
    <source>
        <dbReference type="ARBA" id="ARBA00022723"/>
    </source>
</evidence>
<feature type="compositionally biased region" description="Basic residues" evidence="6">
    <location>
        <begin position="1245"/>
        <end position="1258"/>
    </location>
</feature>
<dbReference type="GO" id="GO:0007029">
    <property type="term" value="P:endoplasmic reticulum organization"/>
    <property type="evidence" value="ECO:0007669"/>
    <property type="project" value="TreeGrafter"/>
</dbReference>
<feature type="region of interest" description="Disordered" evidence="6">
    <location>
        <begin position="1510"/>
        <end position="1579"/>
    </location>
</feature>
<feature type="compositionally biased region" description="Acidic residues" evidence="6">
    <location>
        <begin position="906"/>
        <end position="915"/>
    </location>
</feature>
<reference evidence="9" key="1">
    <citation type="submission" date="2021-05" db="EMBL/GenBank/DDBJ databases">
        <authorList>
            <person name="Alioto T."/>
            <person name="Alioto T."/>
            <person name="Gomez Garrido J."/>
        </authorList>
    </citation>
    <scope>NUCLEOTIDE SEQUENCE</scope>
</reference>
<feature type="compositionally biased region" description="Acidic residues" evidence="6">
    <location>
        <begin position="1305"/>
        <end position="1320"/>
    </location>
</feature>
<evidence type="ECO:0000259" key="7">
    <source>
        <dbReference type="PROSITE" id="PS50016"/>
    </source>
</evidence>
<dbReference type="InterPro" id="IPR019786">
    <property type="entry name" value="Zinc_finger_PHD-type_CS"/>
</dbReference>
<proteinExistence type="inferred from homology"/>
<dbReference type="EMBL" id="HBUF01239649">
    <property type="protein sequence ID" value="CAG6676407.1"/>
    <property type="molecule type" value="Transcribed_RNA"/>
</dbReference>
<feature type="region of interest" description="Disordered" evidence="6">
    <location>
        <begin position="144"/>
        <end position="266"/>
    </location>
</feature>
<comment type="subcellular location">
    <subcellularLocation>
        <location evidence="5">Membrane</location>
        <topology evidence="5">Multi-pass membrane protein</topology>
    </subcellularLocation>
</comment>
<feature type="region of interest" description="Disordered" evidence="6">
    <location>
        <begin position="836"/>
        <end position="1074"/>
    </location>
</feature>
<comment type="caution">
    <text evidence="5">Lacks conserved residue(s) required for the propagation of feature annotation.</text>
</comment>
<evidence type="ECO:0000259" key="8">
    <source>
        <dbReference type="PROSITE" id="PS50157"/>
    </source>
</evidence>
<dbReference type="PANTHER" id="PTHR12372:SF7">
    <property type="entry name" value="PROTEIN PECANEX"/>
    <property type="match status" value="1"/>
</dbReference>
<dbReference type="PROSITE" id="PS50016">
    <property type="entry name" value="ZF_PHD_2"/>
    <property type="match status" value="1"/>
</dbReference>
<dbReference type="EMBL" id="HBUF01239644">
    <property type="protein sequence ID" value="CAG6676402.1"/>
    <property type="molecule type" value="Transcribed_RNA"/>
</dbReference>
<dbReference type="SMART" id="SM00355">
    <property type="entry name" value="ZnF_C2H2"/>
    <property type="match status" value="6"/>
</dbReference>
<feature type="compositionally biased region" description="Acidic residues" evidence="6">
    <location>
        <begin position="1469"/>
        <end position="1485"/>
    </location>
</feature>
<feature type="region of interest" description="Disordered" evidence="6">
    <location>
        <begin position="403"/>
        <end position="470"/>
    </location>
</feature>
<feature type="transmembrane region" description="Helical" evidence="5">
    <location>
        <begin position="58"/>
        <end position="78"/>
    </location>
</feature>
<keyword evidence="2 4" id="KW-0863">Zinc-finger</keyword>
<feature type="compositionally biased region" description="Basic and acidic residues" evidence="6">
    <location>
        <begin position="1145"/>
        <end position="1158"/>
    </location>
</feature>
<feature type="compositionally biased region" description="Basic and acidic residues" evidence="6">
    <location>
        <begin position="1280"/>
        <end position="1293"/>
    </location>
</feature>
<dbReference type="PROSITE" id="PS00028">
    <property type="entry name" value="ZINC_FINGER_C2H2_1"/>
    <property type="match status" value="3"/>
</dbReference>
<dbReference type="GO" id="GO:0008270">
    <property type="term" value="F:zinc ion binding"/>
    <property type="evidence" value="ECO:0007669"/>
    <property type="project" value="UniProtKB-KW"/>
</dbReference>
<feature type="compositionally biased region" description="Low complexity" evidence="6">
    <location>
        <begin position="1192"/>
        <end position="1224"/>
    </location>
</feature>
<feature type="domain" description="C2H2-type" evidence="8">
    <location>
        <begin position="787"/>
        <end position="814"/>
    </location>
</feature>
<dbReference type="SMART" id="SM00249">
    <property type="entry name" value="PHD"/>
    <property type="match status" value="1"/>
</dbReference>
<dbReference type="InterPro" id="IPR039797">
    <property type="entry name" value="Pecanex"/>
</dbReference>
<dbReference type="InterPro" id="IPR019787">
    <property type="entry name" value="Znf_PHD-finger"/>
</dbReference>
<dbReference type="InterPro" id="IPR013083">
    <property type="entry name" value="Znf_RING/FYVE/PHD"/>
</dbReference>
<keyword evidence="5" id="KW-0812">Transmembrane</keyword>
<feature type="compositionally biased region" description="Low complexity" evidence="6">
    <location>
        <begin position="893"/>
        <end position="905"/>
    </location>
</feature>
<feature type="compositionally biased region" description="Basic and acidic residues" evidence="6">
    <location>
        <begin position="1527"/>
        <end position="1540"/>
    </location>
</feature>
<evidence type="ECO:0000256" key="3">
    <source>
        <dbReference type="ARBA" id="ARBA00022833"/>
    </source>
</evidence>